<accession>A0A6H1U5R6</accession>
<feature type="signal peptide" evidence="1">
    <location>
        <begin position="1"/>
        <end position="28"/>
    </location>
</feature>
<reference evidence="2 3" key="1">
    <citation type="submission" date="2020-04" db="EMBL/GenBank/DDBJ databases">
        <authorList>
            <person name="Basu S."/>
            <person name="Maruthanayagam V."/>
            <person name="Chakraborty S."/>
            <person name="Pramanik A."/>
            <person name="Mukherjee J."/>
            <person name="Brink B."/>
        </authorList>
    </citation>
    <scope>NUCLEOTIDE SEQUENCE [LARGE SCALE GENOMIC DNA]</scope>
    <source>
        <strain evidence="2 3">AP17</strain>
    </source>
</reference>
<proteinExistence type="predicted"/>
<dbReference type="EMBL" id="CP051167">
    <property type="protein sequence ID" value="QIZ73373.1"/>
    <property type="molecule type" value="Genomic_DNA"/>
</dbReference>
<organism evidence="2 3">
    <name type="scientific">Oxynema aestuarii AP17</name>
    <dbReference type="NCBI Taxonomy" id="2064643"/>
    <lineage>
        <taxon>Bacteria</taxon>
        <taxon>Bacillati</taxon>
        <taxon>Cyanobacteriota</taxon>
        <taxon>Cyanophyceae</taxon>
        <taxon>Oscillatoriophycideae</taxon>
        <taxon>Oscillatoriales</taxon>
        <taxon>Oscillatoriaceae</taxon>
        <taxon>Oxynema</taxon>
        <taxon>Oxynema aestuarii</taxon>
    </lineage>
</organism>
<dbReference type="AlphaFoldDB" id="A0A6H1U5R6"/>
<evidence type="ECO:0000256" key="1">
    <source>
        <dbReference type="SAM" id="SignalP"/>
    </source>
</evidence>
<sequence>MNPQAARIFSLAPAIAGTLAIAASPVGAATLARSESFLEFDKFSHRAISGEVLLNTDSFVVKGDRASEVTAFSDATGLFINDPSSEQYIANFTRNLATGSGRHYFGIGESSAKIIGDFSILDDRPFSFNFNGFLSLETNVDSPRQEAARAGGDLSFFLIDLNDDLVLDRFDLSGYLSSRSDDDFLSFTLTDGVVVDRSENITSLEVNREQAIATLNGSWQRSFDQPTNLRLVELKRTYAEVSVPEPSFCFGLLLFGSWAGLNWKRRSRDRSAEWE</sequence>
<name>A0A6H1U5R6_9CYAN</name>
<gene>
    <name evidence="2" type="ORF">HCG48_24510</name>
</gene>
<dbReference type="RefSeq" id="WP_168571519.1">
    <property type="nucleotide sequence ID" value="NZ_CP051167.1"/>
</dbReference>
<evidence type="ECO:0000313" key="3">
    <source>
        <dbReference type="Proteomes" id="UP000500857"/>
    </source>
</evidence>
<evidence type="ECO:0008006" key="4">
    <source>
        <dbReference type="Google" id="ProtNLM"/>
    </source>
</evidence>
<protein>
    <recommendedName>
        <fullName evidence="4">PEP-CTERM sorting domain-containing protein</fullName>
    </recommendedName>
</protein>
<keyword evidence="1" id="KW-0732">Signal</keyword>
<evidence type="ECO:0000313" key="2">
    <source>
        <dbReference type="EMBL" id="QIZ73373.1"/>
    </source>
</evidence>
<dbReference type="KEGG" id="oxy:HCG48_24510"/>
<dbReference type="Proteomes" id="UP000500857">
    <property type="component" value="Chromosome"/>
</dbReference>
<feature type="chain" id="PRO_5026129829" description="PEP-CTERM sorting domain-containing protein" evidence="1">
    <location>
        <begin position="29"/>
        <end position="275"/>
    </location>
</feature>
<keyword evidence="3" id="KW-1185">Reference proteome</keyword>